<comment type="similarity">
    <text evidence="1">Belongs to the CbxX/CfxQ family.</text>
</comment>
<accession>A0ABY8UWI7</accession>
<dbReference type="InterPro" id="IPR027417">
    <property type="entry name" value="P-loop_NTPase"/>
</dbReference>
<keyword evidence="3" id="KW-0067">ATP-binding</keyword>
<keyword evidence="2" id="KW-0547">Nucleotide-binding</keyword>
<dbReference type="Proteomes" id="UP001236652">
    <property type="component" value="Chromosome"/>
</dbReference>
<dbReference type="RefSeq" id="WP_231417827.1">
    <property type="nucleotide sequence ID" value="NZ_CP126446.1"/>
</dbReference>
<dbReference type="InterPro" id="IPR003593">
    <property type="entry name" value="AAA+_ATPase"/>
</dbReference>
<dbReference type="SMART" id="SM00382">
    <property type="entry name" value="AAA"/>
    <property type="match status" value="1"/>
</dbReference>
<dbReference type="EMBL" id="CP126446">
    <property type="protein sequence ID" value="WIF97788.1"/>
    <property type="molecule type" value="Genomic_DNA"/>
</dbReference>
<gene>
    <name evidence="5" type="ORF">QNI29_19000</name>
</gene>
<dbReference type="CDD" id="cd00009">
    <property type="entry name" value="AAA"/>
    <property type="match status" value="1"/>
</dbReference>
<organism evidence="5 6">
    <name type="scientific">Pontibacillus chungwhensis</name>
    <dbReference type="NCBI Taxonomy" id="265426"/>
    <lineage>
        <taxon>Bacteria</taxon>
        <taxon>Bacillati</taxon>
        <taxon>Bacillota</taxon>
        <taxon>Bacilli</taxon>
        <taxon>Bacillales</taxon>
        <taxon>Bacillaceae</taxon>
        <taxon>Pontibacillus</taxon>
    </lineage>
</organism>
<name>A0ABY8UWI7_9BACI</name>
<evidence type="ECO:0000313" key="6">
    <source>
        <dbReference type="Proteomes" id="UP001236652"/>
    </source>
</evidence>
<evidence type="ECO:0000256" key="1">
    <source>
        <dbReference type="ARBA" id="ARBA00010378"/>
    </source>
</evidence>
<dbReference type="InterPro" id="IPR050773">
    <property type="entry name" value="CbxX/CfxQ_RuBisCO_ESX"/>
</dbReference>
<reference evidence="5 6" key="1">
    <citation type="submission" date="2023-05" db="EMBL/GenBank/DDBJ databases">
        <title>Comparative genomics reveals the evidence of polycyclic aromatic hydrocarbons degradation in moderately halophilic genus Pontibacillus.</title>
        <authorList>
            <person name="Yang H."/>
            <person name="Qian Z."/>
        </authorList>
    </citation>
    <scope>NUCLEOTIDE SEQUENCE [LARGE SCALE GENOMIC DNA]</scope>
    <source>
        <strain evidence="6">HN14</strain>
    </source>
</reference>
<dbReference type="InterPro" id="IPR000641">
    <property type="entry name" value="CbxX/CfxQ"/>
</dbReference>
<sequence>MRDLNLHYLMDAYNDLHNEMGIAFVDRDLEAIHYNFLRLYRLANKLEDYHLKAINQGNMDFRITFYRQLAEWKSKLAHYYNDTGDYRAAEREWFSILSFPYLKAEYYIQYAHSVLQNNDLFIHKNIEDNMNMINEFNVHEVLFGLKRAKFSLKAAANAEESTNEEAITNFLNWLNLLEKNINDSPDLLNAELKQRDKVTLEKSLQELHSLIGLPFVKSKMQEICDWVEFNRLRKEEGFKAEMISLHMIFSGNPGTGKTTVARLVAKIYQALNVLNKGHLVEASRRDLVAEYVGQTAPKTMKKIKEAEGGVLFIDEAYSLVRSQGNDFGIEAIDTLVKAMEDQRHNLIVILAGYPEEMENFIRSNPGLRSRFKYNIHFHDYSIQELLQIHDHLLQEREYKIEKENWDLVQEILTVKVSQSTEGHGNGRMVRNLIEEEVLIKASETVQDYRNGEECTLDTIDRSILLKLLQEQKGVTYDSGSNSLLQKMGD</sequence>
<feature type="domain" description="AAA+ ATPase" evidence="4">
    <location>
        <begin position="243"/>
        <end position="381"/>
    </location>
</feature>
<evidence type="ECO:0000259" key="4">
    <source>
        <dbReference type="SMART" id="SM00382"/>
    </source>
</evidence>
<dbReference type="InterPro" id="IPR003959">
    <property type="entry name" value="ATPase_AAA_core"/>
</dbReference>
<dbReference type="Pfam" id="PF00004">
    <property type="entry name" value="AAA"/>
    <property type="match status" value="1"/>
</dbReference>
<keyword evidence="6" id="KW-1185">Reference proteome</keyword>
<dbReference type="Gene3D" id="1.10.8.60">
    <property type="match status" value="1"/>
</dbReference>
<dbReference type="PANTHER" id="PTHR43392">
    <property type="entry name" value="AAA-TYPE ATPASE FAMILY PROTEIN / ANKYRIN REPEAT FAMILY PROTEIN"/>
    <property type="match status" value="1"/>
</dbReference>
<protein>
    <submittedName>
        <fullName evidence="5">AAA family ATPase</fullName>
    </submittedName>
</protein>
<dbReference type="PANTHER" id="PTHR43392:SF2">
    <property type="entry name" value="AAA-TYPE ATPASE FAMILY PROTEIN _ ANKYRIN REPEAT FAMILY PROTEIN"/>
    <property type="match status" value="1"/>
</dbReference>
<dbReference type="SUPFAM" id="SSF52540">
    <property type="entry name" value="P-loop containing nucleoside triphosphate hydrolases"/>
    <property type="match status" value="1"/>
</dbReference>
<evidence type="ECO:0000256" key="2">
    <source>
        <dbReference type="ARBA" id="ARBA00022741"/>
    </source>
</evidence>
<evidence type="ECO:0000256" key="3">
    <source>
        <dbReference type="ARBA" id="ARBA00022840"/>
    </source>
</evidence>
<dbReference type="PRINTS" id="PR00819">
    <property type="entry name" value="CBXCFQXSUPER"/>
</dbReference>
<dbReference type="Gene3D" id="3.40.50.300">
    <property type="entry name" value="P-loop containing nucleotide triphosphate hydrolases"/>
    <property type="match status" value="1"/>
</dbReference>
<proteinExistence type="inferred from homology"/>
<evidence type="ECO:0000313" key="5">
    <source>
        <dbReference type="EMBL" id="WIF97788.1"/>
    </source>
</evidence>